<evidence type="ECO:0000313" key="2">
    <source>
        <dbReference type="EMBL" id="KAJ1354785.1"/>
    </source>
</evidence>
<name>A0AAD5MBD6_PARTN</name>
<proteinExistence type="predicted"/>
<feature type="region of interest" description="Disordered" evidence="1">
    <location>
        <begin position="56"/>
        <end position="82"/>
    </location>
</feature>
<reference evidence="2" key="1">
    <citation type="submission" date="2021-06" db="EMBL/GenBank/DDBJ databases">
        <title>Parelaphostrongylus tenuis whole genome reference sequence.</title>
        <authorList>
            <person name="Garwood T.J."/>
            <person name="Larsen P.A."/>
            <person name="Fountain-Jones N.M."/>
            <person name="Garbe J.R."/>
            <person name="Macchietto M.G."/>
            <person name="Kania S.A."/>
            <person name="Gerhold R.W."/>
            <person name="Richards J.E."/>
            <person name="Wolf T.M."/>
        </authorList>
    </citation>
    <scope>NUCLEOTIDE SEQUENCE</scope>
    <source>
        <strain evidence="2">MNPRO001-30</strain>
        <tissue evidence="2">Meninges</tissue>
    </source>
</reference>
<sequence>MFRTRSKNKEPKKSHTTEMGKIENGGSGLTLHMITQSFHVIPMNARSVLSRVPIEKAKPKKAMEPSMRYAERTPKPHILRIP</sequence>
<keyword evidence="3" id="KW-1185">Reference proteome</keyword>
<dbReference type="EMBL" id="JAHQIW010002213">
    <property type="protein sequence ID" value="KAJ1354785.1"/>
    <property type="molecule type" value="Genomic_DNA"/>
</dbReference>
<gene>
    <name evidence="2" type="ORF">KIN20_011822</name>
</gene>
<evidence type="ECO:0000256" key="1">
    <source>
        <dbReference type="SAM" id="MobiDB-lite"/>
    </source>
</evidence>
<feature type="region of interest" description="Disordered" evidence="1">
    <location>
        <begin position="1"/>
        <end position="28"/>
    </location>
</feature>
<feature type="compositionally biased region" description="Basic and acidic residues" evidence="1">
    <location>
        <begin position="56"/>
        <end position="74"/>
    </location>
</feature>
<dbReference type="Proteomes" id="UP001196413">
    <property type="component" value="Unassembled WGS sequence"/>
</dbReference>
<protein>
    <submittedName>
        <fullName evidence="2">Uncharacterized protein</fullName>
    </submittedName>
</protein>
<organism evidence="2 3">
    <name type="scientific">Parelaphostrongylus tenuis</name>
    <name type="common">Meningeal worm</name>
    <dbReference type="NCBI Taxonomy" id="148309"/>
    <lineage>
        <taxon>Eukaryota</taxon>
        <taxon>Metazoa</taxon>
        <taxon>Ecdysozoa</taxon>
        <taxon>Nematoda</taxon>
        <taxon>Chromadorea</taxon>
        <taxon>Rhabditida</taxon>
        <taxon>Rhabditina</taxon>
        <taxon>Rhabditomorpha</taxon>
        <taxon>Strongyloidea</taxon>
        <taxon>Metastrongylidae</taxon>
        <taxon>Parelaphostrongylus</taxon>
    </lineage>
</organism>
<evidence type="ECO:0000313" key="3">
    <source>
        <dbReference type="Proteomes" id="UP001196413"/>
    </source>
</evidence>
<comment type="caution">
    <text evidence="2">The sequence shown here is derived from an EMBL/GenBank/DDBJ whole genome shotgun (WGS) entry which is preliminary data.</text>
</comment>
<feature type="compositionally biased region" description="Basic and acidic residues" evidence="1">
    <location>
        <begin position="7"/>
        <end position="21"/>
    </location>
</feature>
<dbReference type="AlphaFoldDB" id="A0AAD5MBD6"/>
<accession>A0AAD5MBD6</accession>